<evidence type="ECO:0000313" key="1">
    <source>
        <dbReference type="EMBL" id="KAJ1676531.1"/>
    </source>
</evidence>
<sequence>MSSVSSFDNGHHMPADGHPFLPSQGLRSRSFHHHSHRGRQQMSHRAEYYGVHLPEIYLVCNSYQYIVIYNIVTELLVYSVPEKAAYLDQLNSKLMTTDVSRIEGIVHIIREAQEKLREHIDVINQWVSVHFTEATRHYWQLHSDKRGSRQDGTRPVFGRETDELLSAQQHKSISLLKLDRRKSSLELYLRTAVDMLTTAQKQWKQSWRGGHPPGPLGSGVRRSSAASDN</sequence>
<keyword evidence="2" id="KW-1185">Reference proteome</keyword>
<comment type="caution">
    <text evidence="1">The sequence shown here is derived from an EMBL/GenBank/DDBJ whole genome shotgun (WGS) entry which is preliminary data.</text>
</comment>
<reference evidence="1" key="1">
    <citation type="submission" date="2022-06" db="EMBL/GenBank/DDBJ databases">
        <title>Phylogenomic reconstructions and comparative analyses of Kickxellomycotina fungi.</title>
        <authorList>
            <person name="Reynolds N.K."/>
            <person name="Stajich J.E."/>
            <person name="Barry K."/>
            <person name="Grigoriev I.V."/>
            <person name="Crous P."/>
            <person name="Smith M.E."/>
        </authorList>
    </citation>
    <scope>NUCLEOTIDE SEQUENCE</scope>
    <source>
        <strain evidence="1">RSA 2271</strain>
    </source>
</reference>
<evidence type="ECO:0000313" key="2">
    <source>
        <dbReference type="Proteomes" id="UP001145114"/>
    </source>
</evidence>
<feature type="non-terminal residue" evidence="1">
    <location>
        <position position="229"/>
    </location>
</feature>
<accession>A0ACC1HLI3</accession>
<dbReference type="Proteomes" id="UP001145114">
    <property type="component" value="Unassembled WGS sequence"/>
</dbReference>
<proteinExistence type="predicted"/>
<organism evidence="1 2">
    <name type="scientific">Spiromyces aspiralis</name>
    <dbReference type="NCBI Taxonomy" id="68401"/>
    <lineage>
        <taxon>Eukaryota</taxon>
        <taxon>Fungi</taxon>
        <taxon>Fungi incertae sedis</taxon>
        <taxon>Zoopagomycota</taxon>
        <taxon>Kickxellomycotina</taxon>
        <taxon>Kickxellomycetes</taxon>
        <taxon>Kickxellales</taxon>
        <taxon>Kickxellaceae</taxon>
        <taxon>Spiromyces</taxon>
    </lineage>
</organism>
<dbReference type="EMBL" id="JAMZIH010003948">
    <property type="protein sequence ID" value="KAJ1676531.1"/>
    <property type="molecule type" value="Genomic_DNA"/>
</dbReference>
<gene>
    <name evidence="1" type="ORF">EV182_008014</name>
</gene>
<name>A0ACC1HLI3_9FUNG</name>
<protein>
    <submittedName>
        <fullName evidence="1">Uncharacterized protein</fullName>
    </submittedName>
</protein>